<name>A0A1H1JNG2_9BURK</name>
<dbReference type="OrthoDB" id="9789899at2"/>
<evidence type="ECO:0000256" key="3">
    <source>
        <dbReference type="ARBA" id="ARBA00023163"/>
    </source>
</evidence>
<protein>
    <submittedName>
        <fullName evidence="5">AraC family transcriptional regulator, activator of mtrCDE</fullName>
    </submittedName>
</protein>
<gene>
    <name evidence="5" type="ORF">SAMN05443245_6959</name>
</gene>
<dbReference type="Pfam" id="PF12852">
    <property type="entry name" value="Cupin_6"/>
    <property type="match status" value="1"/>
</dbReference>
<accession>A0A1H1JNG2</accession>
<dbReference type="AlphaFoldDB" id="A0A1H1JNG2"/>
<keyword evidence="6" id="KW-1185">Reference proteome</keyword>
<dbReference type="SUPFAM" id="SSF46689">
    <property type="entry name" value="Homeodomain-like"/>
    <property type="match status" value="2"/>
</dbReference>
<dbReference type="InterPro" id="IPR009057">
    <property type="entry name" value="Homeodomain-like_sf"/>
</dbReference>
<dbReference type="Proteomes" id="UP000183487">
    <property type="component" value="Unassembled WGS sequence"/>
</dbReference>
<reference evidence="6" key="1">
    <citation type="submission" date="2016-10" db="EMBL/GenBank/DDBJ databases">
        <authorList>
            <person name="Varghese N."/>
        </authorList>
    </citation>
    <scope>NUCLEOTIDE SEQUENCE [LARGE SCALE GENOMIC DNA]</scope>
    <source>
        <strain evidence="6">GAS106B</strain>
    </source>
</reference>
<proteinExistence type="predicted"/>
<evidence type="ECO:0000259" key="4">
    <source>
        <dbReference type="PROSITE" id="PS01124"/>
    </source>
</evidence>
<dbReference type="SMART" id="SM00342">
    <property type="entry name" value="HTH_ARAC"/>
    <property type="match status" value="1"/>
</dbReference>
<dbReference type="InterPro" id="IPR011051">
    <property type="entry name" value="RmlC_Cupin_sf"/>
</dbReference>
<evidence type="ECO:0000256" key="2">
    <source>
        <dbReference type="ARBA" id="ARBA00023125"/>
    </source>
</evidence>
<dbReference type="GO" id="GO:0003700">
    <property type="term" value="F:DNA-binding transcription factor activity"/>
    <property type="evidence" value="ECO:0007669"/>
    <property type="project" value="InterPro"/>
</dbReference>
<dbReference type="PANTHER" id="PTHR11019:SF159">
    <property type="entry name" value="TRANSCRIPTIONAL REGULATOR-RELATED"/>
    <property type="match status" value="1"/>
</dbReference>
<dbReference type="PROSITE" id="PS01124">
    <property type="entry name" value="HTH_ARAC_FAMILY_2"/>
    <property type="match status" value="1"/>
</dbReference>
<dbReference type="EMBL" id="FNKP01000003">
    <property type="protein sequence ID" value="SDR51551.1"/>
    <property type="molecule type" value="Genomic_DNA"/>
</dbReference>
<dbReference type="PRINTS" id="PR00032">
    <property type="entry name" value="HTHARAC"/>
</dbReference>
<dbReference type="PANTHER" id="PTHR11019">
    <property type="entry name" value="HTH-TYPE TRANSCRIPTIONAL REGULATOR NIMR"/>
    <property type="match status" value="1"/>
</dbReference>
<keyword evidence="3" id="KW-0804">Transcription</keyword>
<dbReference type="RefSeq" id="WP_074772353.1">
    <property type="nucleotide sequence ID" value="NZ_FNKP01000003.1"/>
</dbReference>
<keyword evidence="2" id="KW-0238">DNA-binding</keyword>
<evidence type="ECO:0000313" key="6">
    <source>
        <dbReference type="Proteomes" id="UP000183487"/>
    </source>
</evidence>
<evidence type="ECO:0000313" key="5">
    <source>
        <dbReference type="EMBL" id="SDR51551.1"/>
    </source>
</evidence>
<sequence length="324" mass="34912">MKAPPVSRISPPDLNNLMALLDVEVVALSECVVNEGYRLELGGNDAPGIHYILKGNGRMSFNGAPKINVEPHTLIVVPPHTPFILESNSGNASRPIIGVEGSKNVTTSDGIRRFRAGDDDDEPEMVMICGYFRAQYGSSTGLFEGLAEPIVEQFTVADRLYDKLNSAVDELLNQEIGAGAMSSALLKQVVVALLRRSLTSINTWVERFALLSDPKVARAFSMMVGNPGANHTVESLAECAFLSRSAFMARFSSVVGKSPMAVLRDLRMRQAAAQLKAGSHTIEAVVANAGYESRSSFVRTFKKIYGVDPSAYRETALAEGKTAG</sequence>
<feature type="domain" description="HTH araC/xylS-type" evidence="4">
    <location>
        <begin position="217"/>
        <end position="315"/>
    </location>
</feature>
<dbReference type="SUPFAM" id="SSF51182">
    <property type="entry name" value="RmlC-like cupins"/>
    <property type="match status" value="1"/>
</dbReference>
<evidence type="ECO:0000256" key="1">
    <source>
        <dbReference type="ARBA" id="ARBA00023015"/>
    </source>
</evidence>
<keyword evidence="1" id="KW-0805">Transcription regulation</keyword>
<dbReference type="InterPro" id="IPR032783">
    <property type="entry name" value="AraC_lig"/>
</dbReference>
<dbReference type="InterPro" id="IPR020449">
    <property type="entry name" value="Tscrpt_reg_AraC-type_HTH"/>
</dbReference>
<dbReference type="InterPro" id="IPR018060">
    <property type="entry name" value="HTH_AraC"/>
</dbReference>
<organism evidence="5 6">
    <name type="scientific">Paraburkholderia fungorum</name>
    <dbReference type="NCBI Taxonomy" id="134537"/>
    <lineage>
        <taxon>Bacteria</taxon>
        <taxon>Pseudomonadati</taxon>
        <taxon>Pseudomonadota</taxon>
        <taxon>Betaproteobacteria</taxon>
        <taxon>Burkholderiales</taxon>
        <taxon>Burkholderiaceae</taxon>
        <taxon>Paraburkholderia</taxon>
    </lineage>
</organism>
<dbReference type="Gene3D" id="1.10.10.60">
    <property type="entry name" value="Homeodomain-like"/>
    <property type="match status" value="1"/>
</dbReference>
<dbReference type="Pfam" id="PF12833">
    <property type="entry name" value="HTH_18"/>
    <property type="match status" value="1"/>
</dbReference>
<dbReference type="GO" id="GO:0043565">
    <property type="term" value="F:sequence-specific DNA binding"/>
    <property type="evidence" value="ECO:0007669"/>
    <property type="project" value="InterPro"/>
</dbReference>